<dbReference type="EMBL" id="CP111016">
    <property type="protein sequence ID" value="WAR06251.1"/>
    <property type="molecule type" value="Genomic_DNA"/>
</dbReference>
<organism evidence="1 2">
    <name type="scientific">Mya arenaria</name>
    <name type="common">Soft-shell clam</name>
    <dbReference type="NCBI Taxonomy" id="6604"/>
    <lineage>
        <taxon>Eukaryota</taxon>
        <taxon>Metazoa</taxon>
        <taxon>Spiralia</taxon>
        <taxon>Lophotrochozoa</taxon>
        <taxon>Mollusca</taxon>
        <taxon>Bivalvia</taxon>
        <taxon>Autobranchia</taxon>
        <taxon>Heteroconchia</taxon>
        <taxon>Euheterodonta</taxon>
        <taxon>Imparidentia</taxon>
        <taxon>Neoheterodontei</taxon>
        <taxon>Myida</taxon>
        <taxon>Myoidea</taxon>
        <taxon>Myidae</taxon>
        <taxon>Mya</taxon>
    </lineage>
</organism>
<protein>
    <submittedName>
        <fullName evidence="1">Uncharacterized protein</fullName>
    </submittedName>
</protein>
<feature type="non-terminal residue" evidence="1">
    <location>
        <position position="1"/>
    </location>
</feature>
<name>A0ABY7EGH6_MYAAR</name>
<evidence type="ECO:0000313" key="1">
    <source>
        <dbReference type="EMBL" id="WAR06251.1"/>
    </source>
</evidence>
<keyword evidence="2" id="KW-1185">Reference proteome</keyword>
<accession>A0ABY7EGH6</accession>
<proteinExistence type="predicted"/>
<evidence type="ECO:0000313" key="2">
    <source>
        <dbReference type="Proteomes" id="UP001164746"/>
    </source>
</evidence>
<reference evidence="1" key="1">
    <citation type="submission" date="2022-11" db="EMBL/GenBank/DDBJ databases">
        <title>Centuries of genome instability and evolution in soft-shell clam transmissible cancer (bioRxiv).</title>
        <authorList>
            <person name="Hart S.F.M."/>
            <person name="Yonemitsu M.A."/>
            <person name="Giersch R.M."/>
            <person name="Beal B.F."/>
            <person name="Arriagada G."/>
            <person name="Davis B.W."/>
            <person name="Ostrander E.A."/>
            <person name="Goff S.P."/>
            <person name="Metzger M.J."/>
        </authorList>
    </citation>
    <scope>NUCLEOTIDE SEQUENCE</scope>
    <source>
        <strain evidence="1">MELC-2E11</strain>
        <tissue evidence="1">Siphon/mantle</tissue>
    </source>
</reference>
<dbReference type="Proteomes" id="UP001164746">
    <property type="component" value="Chromosome 5"/>
</dbReference>
<gene>
    <name evidence="1" type="ORF">MAR_021620</name>
</gene>
<sequence>SVTNEVIKDFQKLPDVLQQGGQLALDGLTDAGNHALDGLKDLGNQALGGITDFGNTVGNGIKNAGLFGRRRRMYDVSSHDCMERCDDVCLQLMTDDNDRVITDVCGAFVVSLNKTVHRSIVKTTTVYNATLDTAMPILTKVEIDTSDLDPSTMEINTFYITVNIGGHYVRFRSSEAYRMMDVMGTARLVAAEVWQMWT</sequence>